<dbReference type="PANTHER" id="PTHR33938:SF13">
    <property type="entry name" value="CARBOXYLIC ESTER HYDROLASE"/>
    <property type="match status" value="1"/>
</dbReference>
<keyword evidence="3 5" id="KW-0378">Hydrolase</keyword>
<keyword evidence="1" id="KW-0719">Serine esterase</keyword>
<dbReference type="EMBL" id="MCFA01000320">
    <property type="protein sequence ID" value="ORX94024.1"/>
    <property type="molecule type" value="Genomic_DNA"/>
</dbReference>
<evidence type="ECO:0000256" key="1">
    <source>
        <dbReference type="ARBA" id="ARBA00022487"/>
    </source>
</evidence>
<keyword evidence="7" id="KW-1185">Reference proteome</keyword>
<dbReference type="EC" id="3.1.1.-" evidence="5"/>
<name>A0A1Y1Y8Z3_9PLEO</name>
<evidence type="ECO:0000313" key="7">
    <source>
        <dbReference type="Proteomes" id="UP000193144"/>
    </source>
</evidence>
<dbReference type="GO" id="GO:0052689">
    <property type="term" value="F:carboxylic ester hydrolase activity"/>
    <property type="evidence" value="ECO:0007669"/>
    <property type="project" value="UniProtKB-KW"/>
</dbReference>
<comment type="similarity">
    <text evidence="5">Belongs to the tannase family.</text>
</comment>
<dbReference type="Proteomes" id="UP000193144">
    <property type="component" value="Unassembled WGS sequence"/>
</dbReference>
<dbReference type="Pfam" id="PF07519">
    <property type="entry name" value="Tannase"/>
    <property type="match status" value="1"/>
</dbReference>
<dbReference type="OrthoDB" id="3039123at2759"/>
<evidence type="ECO:0000313" key="6">
    <source>
        <dbReference type="EMBL" id="ORX94024.1"/>
    </source>
</evidence>
<keyword evidence="2" id="KW-0732">Signal</keyword>
<evidence type="ECO:0000256" key="4">
    <source>
        <dbReference type="ARBA" id="ARBA00023157"/>
    </source>
</evidence>
<evidence type="ECO:0000256" key="5">
    <source>
        <dbReference type="RuleBase" id="RU361238"/>
    </source>
</evidence>
<organism evidence="6 7">
    <name type="scientific">Clohesyomyces aquaticus</name>
    <dbReference type="NCBI Taxonomy" id="1231657"/>
    <lineage>
        <taxon>Eukaryota</taxon>
        <taxon>Fungi</taxon>
        <taxon>Dikarya</taxon>
        <taxon>Ascomycota</taxon>
        <taxon>Pezizomycotina</taxon>
        <taxon>Dothideomycetes</taxon>
        <taxon>Pleosporomycetidae</taxon>
        <taxon>Pleosporales</taxon>
        <taxon>Lindgomycetaceae</taxon>
        <taxon>Clohesyomyces</taxon>
    </lineage>
</organism>
<sequence>VEFCNVTISHRHNGHDEAIITQIRLPTTSWNGRLQAVGGGGFIAGLFGYMFIAMDAAIAEGYAATSTNAGIYATDINGGDAYTWASLEPGNVDTHRVEDFAYRSLGD</sequence>
<dbReference type="InterPro" id="IPR011118">
    <property type="entry name" value="Tannase/feruloyl_esterase"/>
</dbReference>
<protein>
    <recommendedName>
        <fullName evidence="5">Carboxylic ester hydrolase</fullName>
        <ecNumber evidence="5">3.1.1.-</ecNumber>
    </recommendedName>
</protein>
<dbReference type="STRING" id="1231657.A0A1Y1Y8Z3"/>
<feature type="non-terminal residue" evidence="6">
    <location>
        <position position="1"/>
    </location>
</feature>
<gene>
    <name evidence="6" type="ORF">BCR34DRAFT_442145</name>
</gene>
<reference evidence="6 7" key="1">
    <citation type="submission" date="2016-07" db="EMBL/GenBank/DDBJ databases">
        <title>Pervasive Adenine N6-methylation of Active Genes in Fungi.</title>
        <authorList>
            <consortium name="DOE Joint Genome Institute"/>
            <person name="Mondo S.J."/>
            <person name="Dannebaum R.O."/>
            <person name="Kuo R.C."/>
            <person name="Labutti K."/>
            <person name="Haridas S."/>
            <person name="Kuo A."/>
            <person name="Salamov A."/>
            <person name="Ahrendt S.R."/>
            <person name="Lipzen A."/>
            <person name="Sullivan W."/>
            <person name="Andreopoulos W.B."/>
            <person name="Clum A."/>
            <person name="Lindquist E."/>
            <person name="Daum C."/>
            <person name="Ramamoorthy G.K."/>
            <person name="Gryganskyi A."/>
            <person name="Culley D."/>
            <person name="Magnuson J.K."/>
            <person name="James T.Y."/>
            <person name="O'Malley M.A."/>
            <person name="Stajich J.E."/>
            <person name="Spatafora J.W."/>
            <person name="Visel A."/>
            <person name="Grigoriev I.V."/>
        </authorList>
    </citation>
    <scope>NUCLEOTIDE SEQUENCE [LARGE SCALE GENOMIC DNA]</scope>
    <source>
        <strain evidence="6 7">CBS 115471</strain>
    </source>
</reference>
<keyword evidence="4" id="KW-1015">Disulfide bond</keyword>
<proteinExistence type="inferred from homology"/>
<feature type="non-terminal residue" evidence="6">
    <location>
        <position position="107"/>
    </location>
</feature>
<accession>A0A1Y1Y8Z3</accession>
<dbReference type="AlphaFoldDB" id="A0A1Y1Y8Z3"/>
<evidence type="ECO:0000256" key="2">
    <source>
        <dbReference type="ARBA" id="ARBA00022729"/>
    </source>
</evidence>
<comment type="caution">
    <text evidence="6">The sequence shown here is derived from an EMBL/GenBank/DDBJ whole genome shotgun (WGS) entry which is preliminary data.</text>
</comment>
<dbReference type="PANTHER" id="PTHR33938">
    <property type="entry name" value="FERULOYL ESTERASE B-RELATED"/>
    <property type="match status" value="1"/>
</dbReference>
<evidence type="ECO:0000256" key="3">
    <source>
        <dbReference type="ARBA" id="ARBA00022801"/>
    </source>
</evidence>